<evidence type="ECO:0000313" key="1">
    <source>
        <dbReference type="EMBL" id="MCB6939945.1"/>
    </source>
</evidence>
<sequence>EVESKVVLQQQMKAQLEQISASYTQMSEDYQNNREEMETRQQEVRKIEQKGAIPNTTLKTTKQHVYNEVEDQVYHLNERLKIQLFDEVRT</sequence>
<dbReference type="RefSeq" id="WP_306781300.1">
    <property type="nucleotide sequence ID" value="NZ_JAJCJK010000140.1"/>
</dbReference>
<gene>
    <name evidence="1" type="ORF">LIZ56_16355</name>
</gene>
<dbReference type="EMBL" id="JAJCJK010000140">
    <property type="protein sequence ID" value="MCB6939945.1"/>
    <property type="molecule type" value="Genomic_DNA"/>
</dbReference>
<organism evidence="1 2">
    <name type="scientific">Agathobacter rectalis</name>
    <dbReference type="NCBI Taxonomy" id="39491"/>
    <lineage>
        <taxon>Bacteria</taxon>
        <taxon>Bacillati</taxon>
        <taxon>Bacillota</taxon>
        <taxon>Clostridia</taxon>
        <taxon>Lachnospirales</taxon>
        <taxon>Lachnospiraceae</taxon>
        <taxon>Agathobacter</taxon>
    </lineage>
</organism>
<dbReference type="Proteomes" id="UP001197684">
    <property type="component" value="Unassembled WGS sequence"/>
</dbReference>
<feature type="non-terminal residue" evidence="1">
    <location>
        <position position="90"/>
    </location>
</feature>
<proteinExistence type="predicted"/>
<comment type="caution">
    <text evidence="1">The sequence shown here is derived from an EMBL/GenBank/DDBJ whole genome shotgun (WGS) entry which is preliminary data.</text>
</comment>
<reference evidence="1" key="1">
    <citation type="submission" date="2021-10" db="EMBL/GenBank/DDBJ databases">
        <title>Collection of gut derived symbiotic bacterial strains cultured from healthy donors.</title>
        <authorList>
            <person name="Lin H."/>
            <person name="Littmann E."/>
            <person name="Kohout C."/>
            <person name="Pamer E.G."/>
        </authorList>
    </citation>
    <scope>NUCLEOTIDE SEQUENCE</scope>
    <source>
        <strain evidence="1">DFI.9.42</strain>
    </source>
</reference>
<accession>A0AAW4UHI9</accession>
<dbReference type="AlphaFoldDB" id="A0AAW4UHI9"/>
<protein>
    <submittedName>
        <fullName evidence="1">Uncharacterized protein</fullName>
    </submittedName>
</protein>
<name>A0AAW4UHI9_9FIRM</name>
<evidence type="ECO:0000313" key="2">
    <source>
        <dbReference type="Proteomes" id="UP001197684"/>
    </source>
</evidence>
<feature type="non-terminal residue" evidence="1">
    <location>
        <position position="1"/>
    </location>
</feature>